<accession>A0ABS6I9X6</accession>
<dbReference type="Proteomes" id="UP000824166">
    <property type="component" value="Unassembled WGS sequence"/>
</dbReference>
<proteinExistence type="predicted"/>
<dbReference type="RefSeq" id="WP_216926650.1">
    <property type="nucleotide sequence ID" value="NZ_JAHOPC010000015.1"/>
</dbReference>
<protein>
    <submittedName>
        <fullName evidence="2">Uncharacterized protein</fullName>
    </submittedName>
</protein>
<dbReference type="EMBL" id="JAHOPC010000015">
    <property type="protein sequence ID" value="MBU8868528.1"/>
    <property type="molecule type" value="Genomic_DNA"/>
</dbReference>
<keyword evidence="3" id="KW-1185">Reference proteome</keyword>
<keyword evidence="1" id="KW-1133">Transmembrane helix</keyword>
<evidence type="ECO:0000313" key="3">
    <source>
        <dbReference type="Proteomes" id="UP000824166"/>
    </source>
</evidence>
<keyword evidence="1" id="KW-0812">Transmembrane</keyword>
<keyword evidence="1" id="KW-0472">Membrane</keyword>
<dbReference type="PANTHER" id="PTHR43422:SF3">
    <property type="entry name" value="THIAMINE THIAZOLE SYNTHASE"/>
    <property type="match status" value="1"/>
</dbReference>
<organism evidence="2 3">
    <name type="scientific">Paenarthrobacter aromaticivorans</name>
    <dbReference type="NCBI Taxonomy" id="2849150"/>
    <lineage>
        <taxon>Bacteria</taxon>
        <taxon>Bacillati</taxon>
        <taxon>Actinomycetota</taxon>
        <taxon>Actinomycetes</taxon>
        <taxon>Micrococcales</taxon>
        <taxon>Micrococcaceae</taxon>
        <taxon>Paenarthrobacter</taxon>
    </lineage>
</organism>
<feature type="transmembrane region" description="Helical" evidence="1">
    <location>
        <begin position="16"/>
        <end position="36"/>
    </location>
</feature>
<evidence type="ECO:0000313" key="2">
    <source>
        <dbReference type="EMBL" id="MBU8868528.1"/>
    </source>
</evidence>
<dbReference type="PANTHER" id="PTHR43422">
    <property type="entry name" value="THIAMINE THIAZOLE SYNTHASE"/>
    <property type="match status" value="1"/>
</dbReference>
<reference evidence="2 3" key="1">
    <citation type="submission" date="2021-06" db="EMBL/GenBank/DDBJ databases">
        <authorList>
            <person name="Jeong J.W."/>
        </authorList>
    </citation>
    <scope>NUCLEOTIDE SEQUENCE [LARGE SCALE GENOMIC DNA]</scope>
    <source>
        <strain evidence="2 3">MMS21-TAE1-1</strain>
    </source>
</reference>
<evidence type="ECO:0000256" key="1">
    <source>
        <dbReference type="SAM" id="Phobius"/>
    </source>
</evidence>
<comment type="caution">
    <text evidence="2">The sequence shown here is derived from an EMBL/GenBank/DDBJ whole genome shotgun (WGS) entry which is preliminary data.</text>
</comment>
<gene>
    <name evidence="2" type="ORF">KSW38_19720</name>
</gene>
<name>A0ABS6I9X6_9MICC</name>
<sequence>MTETNETKIGPRYGRAVIIGASIAGSATAAAIAPYFDKITIIDRDRLPEEPGRRTGAPHSYQFHSLTAAGLENLEALFPGLTKDLTERGAPHVDPSQVLRYRSKRGWFPRQQSGMRQLRATRQLLEWYLRSKLRELENVEVVQKTTATGLIIENGHAVGVLTEGESSGEIRGDFVVDASGRPSLTPHWLEAAGYPRPKETVVDAHWGYTTMYLKVPEDWDPGYSSMLIAPRIDGDGPAATRGGCVVKHEDNLVVMTAQGCAGDYPPRDIEGFKDFLGSFESSEFLDIVEKFEVVGPIQSWTNTAGRLRDYVNLPTRPENLVVLGDAAAALNPVYGQGMSSAAIGARKLGTALRSYQDDGATTLDGLAENFQKDLDSIIQLCWNFSTNADYSIPGVEIDGVVQEGTKSEAAEYTDRVLALATEEPEVSLKFQETGNLVRGGEWLSDPELRQRIQEDWDRLGALGKG</sequence>